<comment type="caution">
    <text evidence="2">The sequence shown here is derived from an EMBL/GenBank/DDBJ whole genome shotgun (WGS) entry which is preliminary data.</text>
</comment>
<dbReference type="Pfam" id="PF04134">
    <property type="entry name" value="DCC1-like"/>
    <property type="match status" value="1"/>
</dbReference>
<gene>
    <name evidence="2" type="ORF">GCM10023156_15540</name>
</gene>
<protein>
    <submittedName>
        <fullName evidence="2">DUF393 domain-containing protein</fullName>
    </submittedName>
</protein>
<keyword evidence="1" id="KW-0472">Membrane</keyword>
<keyword evidence="1" id="KW-1133">Transmembrane helix</keyword>
<dbReference type="Proteomes" id="UP001500840">
    <property type="component" value="Unassembled WGS sequence"/>
</dbReference>
<dbReference type="PANTHER" id="PTHR34290">
    <property type="entry name" value="SI:CH73-390P7.2"/>
    <property type="match status" value="1"/>
</dbReference>
<name>A0ABP8MHG5_9BACT</name>
<sequence length="144" mass="16584">MPKNSPKLPDPDENPDADVVIYDGQCNFCTSQVSNLRRLDWGGSRLTYLSLHDKRVADRYPDLQYDDLMKQMYVVDRDGGRHGGADAVRYLTRRLPTIWIAAPILHIPGSAGLWRWMYNQVAKRRYKIAGKSCENDACEIHFKQ</sequence>
<proteinExistence type="predicted"/>
<reference evidence="3" key="1">
    <citation type="journal article" date="2019" name="Int. J. Syst. Evol. Microbiol.">
        <title>The Global Catalogue of Microorganisms (GCM) 10K type strain sequencing project: providing services to taxonomists for standard genome sequencing and annotation.</title>
        <authorList>
            <consortium name="The Broad Institute Genomics Platform"/>
            <consortium name="The Broad Institute Genome Sequencing Center for Infectious Disease"/>
            <person name="Wu L."/>
            <person name="Ma J."/>
        </authorList>
    </citation>
    <scope>NUCLEOTIDE SEQUENCE [LARGE SCALE GENOMIC DNA]</scope>
    <source>
        <strain evidence="3">JCM 17759</strain>
    </source>
</reference>
<keyword evidence="3" id="KW-1185">Reference proteome</keyword>
<evidence type="ECO:0000313" key="3">
    <source>
        <dbReference type="Proteomes" id="UP001500840"/>
    </source>
</evidence>
<evidence type="ECO:0000256" key="1">
    <source>
        <dbReference type="SAM" id="Phobius"/>
    </source>
</evidence>
<evidence type="ECO:0000313" key="2">
    <source>
        <dbReference type="EMBL" id="GAA4450010.1"/>
    </source>
</evidence>
<keyword evidence="1" id="KW-0812">Transmembrane</keyword>
<dbReference type="InterPro" id="IPR007263">
    <property type="entry name" value="DCC1-like"/>
</dbReference>
<dbReference type="PANTHER" id="PTHR34290:SF2">
    <property type="entry name" value="OS04G0668800 PROTEIN"/>
    <property type="match status" value="1"/>
</dbReference>
<dbReference type="RefSeq" id="WP_345320872.1">
    <property type="nucleotide sequence ID" value="NZ_BAABGA010000018.1"/>
</dbReference>
<feature type="transmembrane region" description="Helical" evidence="1">
    <location>
        <begin position="98"/>
        <end position="118"/>
    </location>
</feature>
<dbReference type="EMBL" id="BAABGA010000018">
    <property type="protein sequence ID" value="GAA4450010.1"/>
    <property type="molecule type" value="Genomic_DNA"/>
</dbReference>
<organism evidence="2 3">
    <name type="scientific">Novipirellula rosea</name>
    <dbReference type="NCBI Taxonomy" id="1031540"/>
    <lineage>
        <taxon>Bacteria</taxon>
        <taxon>Pseudomonadati</taxon>
        <taxon>Planctomycetota</taxon>
        <taxon>Planctomycetia</taxon>
        <taxon>Pirellulales</taxon>
        <taxon>Pirellulaceae</taxon>
        <taxon>Novipirellula</taxon>
    </lineage>
</organism>
<dbReference type="InterPro" id="IPR044691">
    <property type="entry name" value="DCC1_Trx"/>
</dbReference>
<accession>A0ABP8MHG5</accession>